<reference evidence="2 3" key="1">
    <citation type="submission" date="2020-02" db="EMBL/GenBank/DDBJ databases">
        <title>Aliifodinibius halophilus 2W32, complete genome.</title>
        <authorList>
            <person name="Li Y."/>
            <person name="Wu S."/>
        </authorList>
    </citation>
    <scope>NUCLEOTIDE SEQUENCE [LARGE SCALE GENOMIC DNA]</scope>
    <source>
        <strain evidence="2 3">2W32</strain>
    </source>
</reference>
<organism evidence="2 3">
    <name type="scientific">Fodinibius halophilus</name>
    <dbReference type="NCBI Taxonomy" id="1736908"/>
    <lineage>
        <taxon>Bacteria</taxon>
        <taxon>Pseudomonadati</taxon>
        <taxon>Balneolota</taxon>
        <taxon>Balneolia</taxon>
        <taxon>Balneolales</taxon>
        <taxon>Balneolaceae</taxon>
        <taxon>Fodinibius</taxon>
    </lineage>
</organism>
<name>A0A6M1TI86_9BACT</name>
<gene>
    <name evidence="2" type="ORF">G3569_08175</name>
</gene>
<feature type="domain" description="DUF2281" evidence="1">
    <location>
        <begin position="5"/>
        <end position="66"/>
    </location>
</feature>
<dbReference type="Proteomes" id="UP000479132">
    <property type="component" value="Unassembled WGS sequence"/>
</dbReference>
<dbReference type="InterPro" id="IPR018739">
    <property type="entry name" value="DUF2281"/>
</dbReference>
<dbReference type="Pfam" id="PF10047">
    <property type="entry name" value="DUF2281"/>
    <property type="match status" value="1"/>
</dbReference>
<dbReference type="AlphaFoldDB" id="A0A6M1TI86"/>
<accession>A0A6M1TI86</accession>
<evidence type="ECO:0000313" key="3">
    <source>
        <dbReference type="Proteomes" id="UP000479132"/>
    </source>
</evidence>
<sequence length="68" mass="7945">MNDIELYSKLIALPEELKQEADDFVEFLKTKMNEKKITQKKEAGLAKGLIEMTDDFDEPLEGFESYRE</sequence>
<dbReference type="EMBL" id="JAALLS010000009">
    <property type="protein sequence ID" value="NGP88330.1"/>
    <property type="molecule type" value="Genomic_DNA"/>
</dbReference>
<evidence type="ECO:0000313" key="2">
    <source>
        <dbReference type="EMBL" id="NGP88330.1"/>
    </source>
</evidence>
<dbReference type="RefSeq" id="WP_165267957.1">
    <property type="nucleotide sequence ID" value="NZ_JAALLS010000009.1"/>
</dbReference>
<keyword evidence="3" id="KW-1185">Reference proteome</keyword>
<evidence type="ECO:0000259" key="1">
    <source>
        <dbReference type="Pfam" id="PF10047"/>
    </source>
</evidence>
<comment type="caution">
    <text evidence="2">The sequence shown here is derived from an EMBL/GenBank/DDBJ whole genome shotgun (WGS) entry which is preliminary data.</text>
</comment>
<proteinExistence type="predicted"/>
<protein>
    <submittedName>
        <fullName evidence="2">DUF2281 domain-containing protein</fullName>
    </submittedName>
</protein>